<keyword evidence="2" id="KW-1133">Transmembrane helix</keyword>
<name>A0ABD3C3Z7_9LAMI</name>
<reference evidence="4" key="1">
    <citation type="journal article" date="2024" name="IScience">
        <title>Strigolactones Initiate the Formation of Haustorium-like Structures in Castilleja.</title>
        <authorList>
            <person name="Buerger M."/>
            <person name="Peterson D."/>
            <person name="Chory J."/>
        </authorList>
    </citation>
    <scope>NUCLEOTIDE SEQUENCE [LARGE SCALE GENOMIC DNA]</scope>
</reference>
<evidence type="ECO:0000313" key="3">
    <source>
        <dbReference type="EMBL" id="KAL3624503.1"/>
    </source>
</evidence>
<dbReference type="EMBL" id="JAVIJP010000053">
    <property type="protein sequence ID" value="KAL3624503.1"/>
    <property type="molecule type" value="Genomic_DNA"/>
</dbReference>
<protein>
    <submittedName>
        <fullName evidence="3">Protein DETOXIFICATION 29</fullName>
    </submittedName>
</protein>
<evidence type="ECO:0000256" key="2">
    <source>
        <dbReference type="SAM" id="Phobius"/>
    </source>
</evidence>
<keyword evidence="2" id="KW-0812">Transmembrane</keyword>
<comment type="similarity">
    <text evidence="1">Belongs to the multi antimicrobial extrusion (MATE) (TC 2.A.66.1) family.</text>
</comment>
<dbReference type="InterPro" id="IPR002528">
    <property type="entry name" value="MATE_fam"/>
</dbReference>
<keyword evidence="4" id="KW-1185">Reference proteome</keyword>
<organism evidence="3 4">
    <name type="scientific">Castilleja foliolosa</name>
    <dbReference type="NCBI Taxonomy" id="1961234"/>
    <lineage>
        <taxon>Eukaryota</taxon>
        <taxon>Viridiplantae</taxon>
        <taxon>Streptophyta</taxon>
        <taxon>Embryophyta</taxon>
        <taxon>Tracheophyta</taxon>
        <taxon>Spermatophyta</taxon>
        <taxon>Magnoliopsida</taxon>
        <taxon>eudicotyledons</taxon>
        <taxon>Gunneridae</taxon>
        <taxon>Pentapetalae</taxon>
        <taxon>asterids</taxon>
        <taxon>lamiids</taxon>
        <taxon>Lamiales</taxon>
        <taxon>Orobanchaceae</taxon>
        <taxon>Pedicularideae</taxon>
        <taxon>Castillejinae</taxon>
        <taxon>Castilleja</taxon>
    </lineage>
</organism>
<dbReference type="Pfam" id="PF01554">
    <property type="entry name" value="MatE"/>
    <property type="match status" value="1"/>
</dbReference>
<evidence type="ECO:0000256" key="1">
    <source>
        <dbReference type="ARBA" id="ARBA00010199"/>
    </source>
</evidence>
<dbReference type="Proteomes" id="UP001632038">
    <property type="component" value="Unassembled WGS sequence"/>
</dbReference>
<comment type="caution">
    <text evidence="3">The sequence shown here is derived from an EMBL/GenBank/DDBJ whole genome shotgun (WGS) entry which is preliminary data.</text>
</comment>
<evidence type="ECO:0000313" key="4">
    <source>
        <dbReference type="Proteomes" id="UP001632038"/>
    </source>
</evidence>
<keyword evidence="2" id="KW-0472">Membrane</keyword>
<feature type="transmembrane region" description="Helical" evidence="2">
    <location>
        <begin position="38"/>
        <end position="59"/>
    </location>
</feature>
<accession>A0ABD3C3Z7</accession>
<dbReference type="AlphaFoldDB" id="A0ABD3C3Z7"/>
<gene>
    <name evidence="3" type="primary">DTX29_3</name>
    <name evidence="3" type="ORF">CASFOL_031171</name>
</gene>
<dbReference type="PANTHER" id="PTHR11206">
    <property type="entry name" value="MULTIDRUG RESISTANCE PROTEIN"/>
    <property type="match status" value="1"/>
</dbReference>
<sequence length="143" mass="16076">MVLNPLLYHLLRHEGEDIPPIADVRQFSKAFTRESKKLWYLAGPAIFTSLSQYSLGAITQTFAGHVGTLELAAFSIENSVIAGLSFGVMFGKIMVMAWISCGQAYWCDLQGGGWAEVRLCGWGEWRWRKIGIPIKMKCIRLFC</sequence>
<proteinExistence type="inferred from homology"/>